<protein>
    <recommendedName>
        <fullName evidence="6">2-oxoadipate dioxygenase/decarboxylase</fullName>
        <ecNumber evidence="6">1.13.11.93</ecNumber>
    </recommendedName>
    <alternativeName>
        <fullName evidence="7">2-hydroxyglutarate synthase</fullName>
    </alternativeName>
</protein>
<reference evidence="8 9" key="1">
    <citation type="submission" date="2018-07" db="EMBL/GenBank/DDBJ databases">
        <title>Genomic Encyclopedia of Type Strains, Phase III (KMG-III): the genomes of soil and plant-associated and newly described type strains.</title>
        <authorList>
            <person name="Whitman W."/>
        </authorList>
    </citation>
    <scope>NUCLEOTIDE SEQUENCE [LARGE SCALE GENOMIC DNA]</scope>
    <source>
        <strain evidence="8 9">CECT 7731</strain>
    </source>
</reference>
<evidence type="ECO:0000256" key="6">
    <source>
        <dbReference type="ARBA" id="ARBA00035023"/>
    </source>
</evidence>
<dbReference type="InterPro" id="IPR009770">
    <property type="entry name" value="HGLS"/>
</dbReference>
<dbReference type="GO" id="GO:0051213">
    <property type="term" value="F:dioxygenase activity"/>
    <property type="evidence" value="ECO:0007669"/>
    <property type="project" value="UniProtKB-KW"/>
</dbReference>
<proteinExistence type="inferred from homology"/>
<dbReference type="PANTHER" id="PTHR31136:SF5">
    <property type="entry name" value="2-OXOADIPATE DIOXYGENASE_DECARBOXYLASE, CHLOROPLASTIC"/>
    <property type="match status" value="1"/>
</dbReference>
<dbReference type="RefSeq" id="WP_114411739.1">
    <property type="nucleotide sequence ID" value="NZ_QPJQ01000011.1"/>
</dbReference>
<evidence type="ECO:0000256" key="1">
    <source>
        <dbReference type="ARBA" id="ARBA00001954"/>
    </source>
</evidence>
<evidence type="ECO:0000256" key="3">
    <source>
        <dbReference type="ARBA" id="ARBA00023002"/>
    </source>
</evidence>
<dbReference type="OrthoDB" id="506370at2"/>
<comment type="similarity">
    <text evidence="5">Belongs to the 2-oxoadipate dioxygenase/decarboxylase family.</text>
</comment>
<dbReference type="PANTHER" id="PTHR31136">
    <property type="entry name" value="DUF1338 DOMAIN-CONTAINING PROTEIN"/>
    <property type="match status" value="1"/>
</dbReference>
<evidence type="ECO:0000256" key="2">
    <source>
        <dbReference type="ARBA" id="ARBA00022964"/>
    </source>
</evidence>
<evidence type="ECO:0000313" key="9">
    <source>
        <dbReference type="Proteomes" id="UP000253506"/>
    </source>
</evidence>
<evidence type="ECO:0000256" key="4">
    <source>
        <dbReference type="ARBA" id="ARBA00023004"/>
    </source>
</evidence>
<dbReference type="Pfam" id="PF07063">
    <property type="entry name" value="HGLS"/>
    <property type="match status" value="1"/>
</dbReference>
<evidence type="ECO:0000256" key="5">
    <source>
        <dbReference type="ARBA" id="ARBA00035013"/>
    </source>
</evidence>
<organism evidence="8 9">
    <name type="scientific">Marinomonas foliarum</name>
    <dbReference type="NCBI Taxonomy" id="491950"/>
    <lineage>
        <taxon>Bacteria</taxon>
        <taxon>Pseudomonadati</taxon>
        <taxon>Pseudomonadota</taxon>
        <taxon>Gammaproteobacteria</taxon>
        <taxon>Oceanospirillales</taxon>
        <taxon>Oceanospirillaceae</taxon>
        <taxon>Marinomonas</taxon>
    </lineage>
</organism>
<dbReference type="SMART" id="SM01150">
    <property type="entry name" value="DUF1338"/>
    <property type="match status" value="1"/>
</dbReference>
<keyword evidence="3" id="KW-0560">Oxidoreductase</keyword>
<comment type="caution">
    <text evidence="8">The sequence shown here is derived from an EMBL/GenBank/DDBJ whole genome shotgun (WGS) entry which is preliminary data.</text>
</comment>
<dbReference type="EMBL" id="QPJQ01000011">
    <property type="protein sequence ID" value="RCX04687.1"/>
    <property type="molecule type" value="Genomic_DNA"/>
</dbReference>
<dbReference type="Gene3D" id="3.10.180.50">
    <property type="match status" value="1"/>
</dbReference>
<sequence>MKPADFFASLWDHYTDVTPQAQRIQQLFQSYGENVLNDHVAFRTFNNSPVSLEKLEPQLEALGYVAYGAFTFENKHLKARCYKHRADADSPKVFLSELLVEELPAECQDIIAKFIAQIPSDAVQSPAIFWAGKLWDTPTEAEYLTLAEHSEYAAWLSTMGLQANHFTVSINHLQKFPTIEDVNTLLLNEGYALNQVGGLVKGTPDSFLEQSSTMADKVEYTFTDGQQKTIPSCFYEFARRHTMPNGVLFDSFIEGNADKIFDSTSTK</sequence>
<dbReference type="Proteomes" id="UP000253506">
    <property type="component" value="Unassembled WGS sequence"/>
</dbReference>
<keyword evidence="2" id="KW-0223">Dioxygenase</keyword>
<accession>A0A369A9D0</accession>
<dbReference type="AlphaFoldDB" id="A0A369A9D0"/>
<dbReference type="EC" id="1.13.11.93" evidence="6"/>
<name>A0A369A9D0_9GAMM</name>
<comment type="cofactor">
    <cofactor evidence="1">
        <name>Fe(2+)</name>
        <dbReference type="ChEBI" id="CHEBI:29033"/>
    </cofactor>
</comment>
<evidence type="ECO:0000313" key="8">
    <source>
        <dbReference type="EMBL" id="RCX04687.1"/>
    </source>
</evidence>
<dbReference type="CDD" id="cd16350">
    <property type="entry name" value="VOC_like"/>
    <property type="match status" value="1"/>
</dbReference>
<gene>
    <name evidence="8" type="ORF">DFP77_11153</name>
</gene>
<evidence type="ECO:0000256" key="7">
    <source>
        <dbReference type="ARBA" id="ARBA00035045"/>
    </source>
</evidence>
<keyword evidence="4" id="KW-0408">Iron</keyword>